<feature type="transmembrane region" description="Helical" evidence="6">
    <location>
        <begin position="267"/>
        <end position="285"/>
    </location>
</feature>
<dbReference type="CDD" id="cd13128">
    <property type="entry name" value="MATE_Wzx_like"/>
    <property type="match status" value="1"/>
</dbReference>
<feature type="transmembrane region" description="Helical" evidence="6">
    <location>
        <begin position="223"/>
        <end position="242"/>
    </location>
</feature>
<comment type="caution">
    <text evidence="7">The sequence shown here is derived from an EMBL/GenBank/DDBJ whole genome shotgun (WGS) entry which is preliminary data.</text>
</comment>
<organism evidence="7 8">
    <name type="scientific">candidate division Kazan bacterium RBG_13_50_9</name>
    <dbReference type="NCBI Taxonomy" id="1798535"/>
    <lineage>
        <taxon>Bacteria</taxon>
        <taxon>Bacteria division Kazan-3B-28</taxon>
    </lineage>
</organism>
<keyword evidence="4 6" id="KW-1133">Transmembrane helix</keyword>
<feature type="transmembrane region" description="Helical" evidence="6">
    <location>
        <begin position="338"/>
        <end position="358"/>
    </location>
</feature>
<sequence length="488" mass="52819">MKQHLRNLLFSNQTLGQTVLKNTFWLSVSQLLHRLIKVVVVIYAARVLGAAGYGVFSYAIASAGFMTMFSNIGIETILIKESVQKPHLSSNYLSTTFFIKLILLALLSVLIIGVIPLINKVPGVEELLPVVAVILVLDGLRGFGFSLFRSLEQMETEAGINVFTGIAIVVAAMMVLFFLPTPYYLAVAYAIGSALGLIATIYAARNYLKSLWSHFTKELVRPILIATWPLALIGMVGLIMLYTDTLMLGWMGTAQDLGLYTAAQKPLQFLVVIPTLVGASILPALSRLVNKNQPNFKALLEQALAIVMLIALPIATTGIILSSDIIALLYGADYASSVLVFRVFMLSLLVTFPGTIVGQAVIALGEQQKFLKYIVLGALTNVALNAYLIPLWGIFGAATATFLAQLAAQGIIYYQIRSRVGFMLLPKIGRIIGATAIIGIILIGLQQLGINIIVSLGIAALIYLPLLIIMRDPSISALKSILLPKRAE</sequence>
<reference evidence="7 8" key="1">
    <citation type="journal article" date="2016" name="Nat. Commun.">
        <title>Thousands of microbial genomes shed light on interconnected biogeochemical processes in an aquifer system.</title>
        <authorList>
            <person name="Anantharaman K."/>
            <person name="Brown C.T."/>
            <person name="Hug L.A."/>
            <person name="Sharon I."/>
            <person name="Castelle C.J."/>
            <person name="Probst A.J."/>
            <person name="Thomas B.C."/>
            <person name="Singh A."/>
            <person name="Wilkins M.J."/>
            <person name="Karaoz U."/>
            <person name="Brodie E.L."/>
            <person name="Williams K.H."/>
            <person name="Hubbard S.S."/>
            <person name="Banfield J.F."/>
        </authorList>
    </citation>
    <scope>NUCLEOTIDE SEQUENCE [LARGE SCALE GENOMIC DNA]</scope>
</reference>
<accession>A0A1F4NRQ7</accession>
<dbReference type="InterPro" id="IPR002797">
    <property type="entry name" value="Polysacc_synth"/>
</dbReference>
<protein>
    <submittedName>
        <fullName evidence="7">Uncharacterized protein</fullName>
    </submittedName>
</protein>
<feature type="transmembrane region" description="Helical" evidence="6">
    <location>
        <begin position="127"/>
        <end position="148"/>
    </location>
</feature>
<evidence type="ECO:0000256" key="5">
    <source>
        <dbReference type="ARBA" id="ARBA00023136"/>
    </source>
</evidence>
<keyword evidence="2" id="KW-1003">Cell membrane</keyword>
<dbReference type="GO" id="GO:0005886">
    <property type="term" value="C:plasma membrane"/>
    <property type="evidence" value="ECO:0007669"/>
    <property type="project" value="UniProtKB-SubCell"/>
</dbReference>
<evidence type="ECO:0000256" key="4">
    <source>
        <dbReference type="ARBA" id="ARBA00022989"/>
    </source>
</evidence>
<evidence type="ECO:0000256" key="3">
    <source>
        <dbReference type="ARBA" id="ARBA00022692"/>
    </source>
</evidence>
<keyword evidence="5 6" id="KW-0472">Membrane</keyword>
<feature type="transmembrane region" description="Helical" evidence="6">
    <location>
        <begin position="91"/>
        <end position="115"/>
    </location>
</feature>
<dbReference type="Pfam" id="PF01943">
    <property type="entry name" value="Polysacc_synt"/>
    <property type="match status" value="1"/>
</dbReference>
<keyword evidence="3 6" id="KW-0812">Transmembrane</keyword>
<gene>
    <name evidence="7" type="ORF">A2V68_00100</name>
</gene>
<evidence type="ECO:0000313" key="7">
    <source>
        <dbReference type="EMBL" id="OGB74173.1"/>
    </source>
</evidence>
<name>A0A1F4NRQ7_UNCK3</name>
<feature type="transmembrane region" description="Helical" evidence="6">
    <location>
        <begin position="394"/>
        <end position="416"/>
    </location>
</feature>
<dbReference type="EMBL" id="META01000003">
    <property type="protein sequence ID" value="OGB74173.1"/>
    <property type="molecule type" value="Genomic_DNA"/>
</dbReference>
<evidence type="ECO:0000256" key="1">
    <source>
        <dbReference type="ARBA" id="ARBA00004651"/>
    </source>
</evidence>
<feature type="transmembrane region" description="Helical" evidence="6">
    <location>
        <begin position="160"/>
        <end position="179"/>
    </location>
</feature>
<feature type="transmembrane region" description="Helical" evidence="6">
    <location>
        <begin position="428"/>
        <end position="446"/>
    </location>
</feature>
<dbReference type="AlphaFoldDB" id="A0A1F4NRQ7"/>
<evidence type="ECO:0000256" key="2">
    <source>
        <dbReference type="ARBA" id="ARBA00022475"/>
    </source>
</evidence>
<comment type="subcellular location">
    <subcellularLocation>
        <location evidence="1">Cell membrane</location>
        <topology evidence="1">Multi-pass membrane protein</topology>
    </subcellularLocation>
</comment>
<dbReference type="Proteomes" id="UP000176651">
    <property type="component" value="Unassembled WGS sequence"/>
</dbReference>
<proteinExistence type="predicted"/>
<dbReference type="InterPro" id="IPR050833">
    <property type="entry name" value="Poly_Biosynth_Transport"/>
</dbReference>
<dbReference type="PANTHER" id="PTHR30250:SF11">
    <property type="entry name" value="O-ANTIGEN TRANSPORTER-RELATED"/>
    <property type="match status" value="1"/>
</dbReference>
<feature type="transmembrane region" description="Helical" evidence="6">
    <location>
        <begin position="185"/>
        <end position="203"/>
    </location>
</feature>
<feature type="transmembrane region" description="Helical" evidence="6">
    <location>
        <begin position="452"/>
        <end position="470"/>
    </location>
</feature>
<evidence type="ECO:0000313" key="8">
    <source>
        <dbReference type="Proteomes" id="UP000176651"/>
    </source>
</evidence>
<dbReference type="STRING" id="1798535.A2V68_00100"/>
<feature type="transmembrane region" description="Helical" evidence="6">
    <location>
        <begin position="306"/>
        <end position="332"/>
    </location>
</feature>
<dbReference type="PANTHER" id="PTHR30250">
    <property type="entry name" value="PST FAMILY PREDICTED COLANIC ACID TRANSPORTER"/>
    <property type="match status" value="1"/>
</dbReference>
<evidence type="ECO:0000256" key="6">
    <source>
        <dbReference type="SAM" id="Phobius"/>
    </source>
</evidence>